<feature type="compositionally biased region" description="Low complexity" evidence="1">
    <location>
        <begin position="11"/>
        <end position="31"/>
    </location>
</feature>
<protein>
    <submittedName>
        <fullName evidence="2">Uncharacterized protein</fullName>
    </submittedName>
</protein>
<keyword evidence="3" id="KW-1185">Reference proteome</keyword>
<reference evidence="2" key="1">
    <citation type="submission" date="2021-01" db="EMBL/GenBank/DDBJ databases">
        <authorList>
            <person name="Eckstrom K.M.E."/>
        </authorList>
    </citation>
    <scope>NUCLEOTIDE SEQUENCE</scope>
    <source>
        <strain evidence="2">UVCC 0001</strain>
    </source>
</reference>
<organism evidence="2 3">
    <name type="scientific">Prototheca wickerhamii</name>
    <dbReference type="NCBI Taxonomy" id="3111"/>
    <lineage>
        <taxon>Eukaryota</taxon>
        <taxon>Viridiplantae</taxon>
        <taxon>Chlorophyta</taxon>
        <taxon>core chlorophytes</taxon>
        <taxon>Trebouxiophyceae</taxon>
        <taxon>Chlorellales</taxon>
        <taxon>Chlorellaceae</taxon>
        <taxon>Prototheca</taxon>
    </lineage>
</organism>
<accession>A0AAD9ID31</accession>
<sequence>MLIHHWHLPAAQSRASGAAPAPQASRPQGSANDTPAAIGSGGQTSTSSAVPIQAVCVAYSKASGSGCFLKVTAARPGSTLVFRLNRTTGPNTVPYTTTMTLGANATSGRTFFRLGSAAYQLPTVSGTVEYEGVPASRVALGSVDPDLHFTNIQCDCKGWSVFKKCYVYATWTGALEYPNPMTLAIHNPRVIKDEIQQSYLGTKKGQSFWTHKIVAEPEGGMRRLNLVLEDAGRTMMASARC</sequence>
<gene>
    <name evidence="2" type="ORF">QBZ16_002554</name>
</gene>
<evidence type="ECO:0000313" key="2">
    <source>
        <dbReference type="EMBL" id="KAK2075518.1"/>
    </source>
</evidence>
<feature type="region of interest" description="Disordered" evidence="1">
    <location>
        <begin position="11"/>
        <end position="46"/>
    </location>
</feature>
<dbReference type="AlphaFoldDB" id="A0AAD9ID31"/>
<evidence type="ECO:0000256" key="1">
    <source>
        <dbReference type="SAM" id="MobiDB-lite"/>
    </source>
</evidence>
<dbReference type="EMBL" id="JASFZW010000029">
    <property type="protein sequence ID" value="KAK2075518.1"/>
    <property type="molecule type" value="Genomic_DNA"/>
</dbReference>
<name>A0AAD9ID31_PROWI</name>
<comment type="caution">
    <text evidence="2">The sequence shown here is derived from an EMBL/GenBank/DDBJ whole genome shotgun (WGS) entry which is preliminary data.</text>
</comment>
<proteinExistence type="predicted"/>
<dbReference type="Proteomes" id="UP001255856">
    <property type="component" value="Unassembled WGS sequence"/>
</dbReference>
<evidence type="ECO:0000313" key="3">
    <source>
        <dbReference type="Proteomes" id="UP001255856"/>
    </source>
</evidence>